<evidence type="ECO:0000313" key="3">
    <source>
        <dbReference type="Proteomes" id="UP000822688"/>
    </source>
</evidence>
<comment type="caution">
    <text evidence="2">The sequence shown here is derived from an EMBL/GenBank/DDBJ whole genome shotgun (WGS) entry which is preliminary data.</text>
</comment>
<sequence>MGKPAGRGVRAERGHRVVGKRWQWRWRGGGRDSSLANSIQSLEGLGRWAEVSVSRAGQGRAGQGRFKCERGRGRDGMQSKCKGSERSAVQCTASRSAQIHTAGT</sequence>
<evidence type="ECO:0000256" key="1">
    <source>
        <dbReference type="SAM" id="MobiDB-lite"/>
    </source>
</evidence>
<organism evidence="2 3">
    <name type="scientific">Ceratodon purpureus</name>
    <name type="common">Fire moss</name>
    <name type="synonym">Dicranum purpureum</name>
    <dbReference type="NCBI Taxonomy" id="3225"/>
    <lineage>
        <taxon>Eukaryota</taxon>
        <taxon>Viridiplantae</taxon>
        <taxon>Streptophyta</taxon>
        <taxon>Embryophyta</taxon>
        <taxon>Bryophyta</taxon>
        <taxon>Bryophytina</taxon>
        <taxon>Bryopsida</taxon>
        <taxon>Dicranidae</taxon>
        <taxon>Pseudoditrichales</taxon>
        <taxon>Ditrichaceae</taxon>
        <taxon>Ceratodon</taxon>
    </lineage>
</organism>
<dbReference type="EMBL" id="CM026424">
    <property type="protein sequence ID" value="KAG0578150.1"/>
    <property type="molecule type" value="Genomic_DNA"/>
</dbReference>
<feature type="region of interest" description="Disordered" evidence="1">
    <location>
        <begin position="59"/>
        <end position="104"/>
    </location>
</feature>
<evidence type="ECO:0000313" key="2">
    <source>
        <dbReference type="EMBL" id="KAG0578150.1"/>
    </source>
</evidence>
<proteinExistence type="predicted"/>
<feature type="compositionally biased region" description="Basic and acidic residues" evidence="1">
    <location>
        <begin position="66"/>
        <end position="85"/>
    </location>
</feature>
<reference evidence="2" key="1">
    <citation type="submission" date="2020-06" db="EMBL/GenBank/DDBJ databases">
        <title>WGS assembly of Ceratodon purpureus strain R40.</title>
        <authorList>
            <person name="Carey S.B."/>
            <person name="Jenkins J."/>
            <person name="Shu S."/>
            <person name="Lovell J.T."/>
            <person name="Sreedasyam A."/>
            <person name="Maumus F."/>
            <person name="Tiley G.P."/>
            <person name="Fernandez-Pozo N."/>
            <person name="Barry K."/>
            <person name="Chen C."/>
            <person name="Wang M."/>
            <person name="Lipzen A."/>
            <person name="Daum C."/>
            <person name="Saski C.A."/>
            <person name="Payton A.C."/>
            <person name="Mcbreen J.C."/>
            <person name="Conrad R.E."/>
            <person name="Kollar L.M."/>
            <person name="Olsson S."/>
            <person name="Huttunen S."/>
            <person name="Landis J.B."/>
            <person name="Wickett N.J."/>
            <person name="Johnson M.G."/>
            <person name="Rensing S.A."/>
            <person name="Grimwood J."/>
            <person name="Schmutz J."/>
            <person name="Mcdaniel S.F."/>
        </authorList>
    </citation>
    <scope>NUCLEOTIDE SEQUENCE</scope>
    <source>
        <strain evidence="2">R40</strain>
    </source>
</reference>
<gene>
    <name evidence="2" type="ORF">KC19_4G001800</name>
</gene>
<dbReference type="Proteomes" id="UP000822688">
    <property type="component" value="Chromosome 4"/>
</dbReference>
<keyword evidence="3" id="KW-1185">Reference proteome</keyword>
<accession>A0A8T0I3S1</accession>
<feature type="compositionally biased region" description="Polar residues" evidence="1">
    <location>
        <begin position="87"/>
        <end position="104"/>
    </location>
</feature>
<name>A0A8T0I3S1_CERPU</name>
<dbReference type="AlphaFoldDB" id="A0A8T0I3S1"/>
<protein>
    <submittedName>
        <fullName evidence="2">Uncharacterized protein</fullName>
    </submittedName>
</protein>